<name>A0A517QY66_9PLAN</name>
<dbReference type="KEGG" id="svp:Pan189_09590"/>
<dbReference type="AlphaFoldDB" id="A0A517QY66"/>
<organism evidence="1 2">
    <name type="scientific">Stratiformator vulcanicus</name>
    <dbReference type="NCBI Taxonomy" id="2527980"/>
    <lineage>
        <taxon>Bacteria</taxon>
        <taxon>Pseudomonadati</taxon>
        <taxon>Planctomycetota</taxon>
        <taxon>Planctomycetia</taxon>
        <taxon>Planctomycetales</taxon>
        <taxon>Planctomycetaceae</taxon>
        <taxon>Stratiformator</taxon>
    </lineage>
</organism>
<evidence type="ECO:0000313" key="2">
    <source>
        <dbReference type="Proteomes" id="UP000317318"/>
    </source>
</evidence>
<sequence length="37" mass="4059">MTLLDGRGLPLAIDTDSASRNDVKLIEPLLDKTVLTY</sequence>
<dbReference type="Proteomes" id="UP000317318">
    <property type="component" value="Chromosome"/>
</dbReference>
<protein>
    <submittedName>
        <fullName evidence="1">Uncharacterized protein</fullName>
    </submittedName>
</protein>
<keyword evidence="2" id="KW-1185">Reference proteome</keyword>
<dbReference type="EMBL" id="CP036268">
    <property type="protein sequence ID" value="QDT36599.1"/>
    <property type="molecule type" value="Genomic_DNA"/>
</dbReference>
<evidence type="ECO:0000313" key="1">
    <source>
        <dbReference type="EMBL" id="QDT36599.1"/>
    </source>
</evidence>
<accession>A0A517QY66</accession>
<gene>
    <name evidence="1" type="ORF">Pan189_09590</name>
</gene>
<proteinExistence type="predicted"/>
<reference evidence="1 2" key="1">
    <citation type="submission" date="2019-02" db="EMBL/GenBank/DDBJ databases">
        <title>Deep-cultivation of Planctomycetes and their phenomic and genomic characterization uncovers novel biology.</title>
        <authorList>
            <person name="Wiegand S."/>
            <person name="Jogler M."/>
            <person name="Boedeker C."/>
            <person name="Pinto D."/>
            <person name="Vollmers J."/>
            <person name="Rivas-Marin E."/>
            <person name="Kohn T."/>
            <person name="Peeters S.H."/>
            <person name="Heuer A."/>
            <person name="Rast P."/>
            <person name="Oberbeckmann S."/>
            <person name="Bunk B."/>
            <person name="Jeske O."/>
            <person name="Meyerdierks A."/>
            <person name="Storesund J.E."/>
            <person name="Kallscheuer N."/>
            <person name="Luecker S."/>
            <person name="Lage O.M."/>
            <person name="Pohl T."/>
            <person name="Merkel B.J."/>
            <person name="Hornburger P."/>
            <person name="Mueller R.-W."/>
            <person name="Bruemmer F."/>
            <person name="Labrenz M."/>
            <person name="Spormann A.M."/>
            <person name="Op den Camp H."/>
            <person name="Overmann J."/>
            <person name="Amann R."/>
            <person name="Jetten M.S.M."/>
            <person name="Mascher T."/>
            <person name="Medema M.H."/>
            <person name="Devos D.P."/>
            <person name="Kaster A.-K."/>
            <person name="Ovreas L."/>
            <person name="Rohde M."/>
            <person name="Galperin M.Y."/>
            <person name="Jogler C."/>
        </authorList>
    </citation>
    <scope>NUCLEOTIDE SEQUENCE [LARGE SCALE GENOMIC DNA]</scope>
    <source>
        <strain evidence="1 2">Pan189</strain>
    </source>
</reference>